<dbReference type="Pfam" id="PF18158">
    <property type="entry name" value="AidB_N"/>
    <property type="match status" value="1"/>
</dbReference>
<dbReference type="Proteomes" id="UP000523821">
    <property type="component" value="Unassembled WGS sequence"/>
</dbReference>
<dbReference type="PANTHER" id="PTHR42707">
    <property type="entry name" value="ACYL-COA DEHYDROGENASE"/>
    <property type="match status" value="1"/>
</dbReference>
<evidence type="ECO:0000259" key="5">
    <source>
        <dbReference type="Pfam" id="PF00441"/>
    </source>
</evidence>
<evidence type="ECO:0000259" key="6">
    <source>
        <dbReference type="Pfam" id="PF02770"/>
    </source>
</evidence>
<dbReference type="InterPro" id="IPR009100">
    <property type="entry name" value="AcylCoA_DH/oxidase_NM_dom_sf"/>
</dbReference>
<dbReference type="InterPro" id="IPR041504">
    <property type="entry name" value="AidB_N"/>
</dbReference>
<sequence>MPAIAAGNLLSSDPVLGALVEGLPASVVDGLSTFGQQWGAAEIRDLGRVLEANPPVLRSHDAGGARLDAIETHPAWNALMRRSVGAGLHASIWDAGGEEARVRAVARAARLMMAAQVEPGHLLPIIANNAALAALAHAPKLSEAWLPLARSRRFDPRSLPLAEKTGAIVGFATTEKQGGSDLRAASTRAETAGDSLYRLVGHKWYVAAPTADGLLVTAQTLEGLTLFLVPRFTPDGRRNPFRIVRLKPALGFRALPAAEIEFTGTLGLPVGEVGRGLVTVQDTQAFARLDGALIAAGLLRQGLAEAAHFARHRRAFGAPLIDQTLMTRVLADMALDVVALAALAFRLAEAIDRAHDEPLEAAFARLMAPVVRYLTAKIGPALIAEAIEAMGAAGLDEAGPLARAYRAMPALAVLDGPGNILALDVVRVLRRSSDPLEAVLAVIEDGLGQAARSTLNVLRAAGAVALADEGSARILVEQLGLTVAAAALRRRFPTVVADAFLESRLGKPWRATYGMLDARFDARAFVDYVCPKL</sequence>
<evidence type="ECO:0000256" key="3">
    <source>
        <dbReference type="ARBA" id="ARBA00022827"/>
    </source>
</evidence>
<feature type="domain" description="Adaptive response protein AidB N-terminal" evidence="7">
    <location>
        <begin position="2"/>
        <end position="156"/>
    </location>
</feature>
<name>A0A7W9FKH9_9HYPH</name>
<evidence type="ECO:0000256" key="1">
    <source>
        <dbReference type="ARBA" id="ARBA00009347"/>
    </source>
</evidence>
<gene>
    <name evidence="8" type="ORF">GGQ63_001735</name>
</gene>
<feature type="domain" description="Acyl-CoA oxidase/dehydrogenase middle" evidence="6">
    <location>
        <begin position="171"/>
        <end position="263"/>
    </location>
</feature>
<evidence type="ECO:0000256" key="2">
    <source>
        <dbReference type="ARBA" id="ARBA00022630"/>
    </source>
</evidence>
<dbReference type="EMBL" id="JACHOO010000003">
    <property type="protein sequence ID" value="MBB5752681.1"/>
    <property type="molecule type" value="Genomic_DNA"/>
</dbReference>
<keyword evidence="2 4" id="KW-0285">Flavoprotein</keyword>
<dbReference type="SUPFAM" id="SSF47203">
    <property type="entry name" value="Acyl-CoA dehydrogenase C-terminal domain-like"/>
    <property type="match status" value="1"/>
</dbReference>
<accession>A0A7W9FKH9</accession>
<feature type="domain" description="Acyl-CoA dehydrogenase/oxidase C-terminal" evidence="5">
    <location>
        <begin position="274"/>
        <end position="428"/>
    </location>
</feature>
<organism evidence="8 9">
    <name type="scientific">Prosthecomicrobium pneumaticum</name>
    <dbReference type="NCBI Taxonomy" id="81895"/>
    <lineage>
        <taxon>Bacteria</taxon>
        <taxon>Pseudomonadati</taxon>
        <taxon>Pseudomonadota</taxon>
        <taxon>Alphaproteobacteria</taxon>
        <taxon>Hyphomicrobiales</taxon>
        <taxon>Kaistiaceae</taxon>
        <taxon>Prosthecomicrobium</taxon>
    </lineage>
</organism>
<dbReference type="Gene3D" id="2.40.110.20">
    <property type="match status" value="1"/>
</dbReference>
<comment type="cofactor">
    <cofactor evidence="4">
        <name>FAD</name>
        <dbReference type="ChEBI" id="CHEBI:57692"/>
    </cofactor>
</comment>
<keyword evidence="4" id="KW-0560">Oxidoreductase</keyword>
<dbReference type="GO" id="GO:0003995">
    <property type="term" value="F:acyl-CoA dehydrogenase activity"/>
    <property type="evidence" value="ECO:0007669"/>
    <property type="project" value="TreeGrafter"/>
</dbReference>
<dbReference type="PANTHER" id="PTHR42707:SF3">
    <property type="entry name" value="ACYL-COA DEHYDROGENASE AIDB-RELATED"/>
    <property type="match status" value="1"/>
</dbReference>
<keyword evidence="9" id="KW-1185">Reference proteome</keyword>
<keyword evidence="3 4" id="KW-0274">FAD</keyword>
<dbReference type="InterPro" id="IPR052904">
    <property type="entry name" value="Acyl-CoA_dehydrogenase-like"/>
</dbReference>
<dbReference type="InterPro" id="IPR009075">
    <property type="entry name" value="AcylCo_DH/oxidase_C"/>
</dbReference>
<comment type="similarity">
    <text evidence="1 4">Belongs to the acyl-CoA dehydrogenase family.</text>
</comment>
<protein>
    <submittedName>
        <fullName evidence="8">Putative acyl-CoA dehydrogenase</fullName>
    </submittedName>
</protein>
<evidence type="ECO:0000313" key="9">
    <source>
        <dbReference type="Proteomes" id="UP000523821"/>
    </source>
</evidence>
<dbReference type="InterPro" id="IPR006091">
    <property type="entry name" value="Acyl-CoA_Oxase/DH_mid-dom"/>
</dbReference>
<dbReference type="RefSeq" id="WP_343061115.1">
    <property type="nucleotide sequence ID" value="NZ_JACHOO010000003.1"/>
</dbReference>
<dbReference type="InterPro" id="IPR036250">
    <property type="entry name" value="AcylCo_DH-like_C"/>
</dbReference>
<proteinExistence type="inferred from homology"/>
<evidence type="ECO:0000259" key="7">
    <source>
        <dbReference type="Pfam" id="PF18158"/>
    </source>
</evidence>
<comment type="caution">
    <text evidence="8">The sequence shown here is derived from an EMBL/GenBank/DDBJ whole genome shotgun (WGS) entry which is preliminary data.</text>
</comment>
<evidence type="ECO:0000313" key="8">
    <source>
        <dbReference type="EMBL" id="MBB5752681.1"/>
    </source>
</evidence>
<dbReference type="Gene3D" id="6.10.250.600">
    <property type="match status" value="1"/>
</dbReference>
<evidence type="ECO:0000256" key="4">
    <source>
        <dbReference type="RuleBase" id="RU362125"/>
    </source>
</evidence>
<dbReference type="Gene3D" id="1.20.140.10">
    <property type="entry name" value="Butyryl-CoA Dehydrogenase, subunit A, domain 3"/>
    <property type="match status" value="1"/>
</dbReference>
<reference evidence="8 9" key="1">
    <citation type="submission" date="2020-08" db="EMBL/GenBank/DDBJ databases">
        <title>Genomic Encyclopedia of Type Strains, Phase IV (KMG-IV): sequencing the most valuable type-strain genomes for metagenomic binning, comparative biology and taxonomic classification.</title>
        <authorList>
            <person name="Goeker M."/>
        </authorList>
    </citation>
    <scope>NUCLEOTIDE SEQUENCE [LARGE SCALE GENOMIC DNA]</scope>
    <source>
        <strain evidence="8 9">DSM 16268</strain>
    </source>
</reference>
<dbReference type="AlphaFoldDB" id="A0A7W9FKH9"/>
<dbReference type="Pfam" id="PF02770">
    <property type="entry name" value="Acyl-CoA_dh_M"/>
    <property type="match status" value="1"/>
</dbReference>
<dbReference type="Pfam" id="PF00441">
    <property type="entry name" value="Acyl-CoA_dh_1"/>
    <property type="match status" value="1"/>
</dbReference>
<dbReference type="SUPFAM" id="SSF56645">
    <property type="entry name" value="Acyl-CoA dehydrogenase NM domain-like"/>
    <property type="match status" value="1"/>
</dbReference>